<accession>A0AAV5VR05</accession>
<reference evidence="2" key="1">
    <citation type="submission" date="2023-10" db="EMBL/GenBank/DDBJ databases">
        <title>Genome assembly of Pristionchus species.</title>
        <authorList>
            <person name="Yoshida K."/>
            <person name="Sommer R.J."/>
        </authorList>
    </citation>
    <scope>NUCLEOTIDE SEQUENCE</scope>
    <source>
        <strain evidence="2">RS5133</strain>
    </source>
</reference>
<feature type="region of interest" description="Disordered" evidence="1">
    <location>
        <begin position="1"/>
        <end position="28"/>
    </location>
</feature>
<proteinExistence type="predicted"/>
<feature type="non-terminal residue" evidence="2">
    <location>
        <position position="236"/>
    </location>
</feature>
<evidence type="ECO:0008006" key="4">
    <source>
        <dbReference type="Google" id="ProtNLM"/>
    </source>
</evidence>
<organism evidence="2 3">
    <name type="scientific">Pristionchus fissidentatus</name>
    <dbReference type="NCBI Taxonomy" id="1538716"/>
    <lineage>
        <taxon>Eukaryota</taxon>
        <taxon>Metazoa</taxon>
        <taxon>Ecdysozoa</taxon>
        <taxon>Nematoda</taxon>
        <taxon>Chromadorea</taxon>
        <taxon>Rhabditida</taxon>
        <taxon>Rhabditina</taxon>
        <taxon>Diplogasteromorpha</taxon>
        <taxon>Diplogasteroidea</taxon>
        <taxon>Neodiplogasteridae</taxon>
        <taxon>Pristionchus</taxon>
    </lineage>
</organism>
<dbReference type="AlphaFoldDB" id="A0AAV5VR05"/>
<sequence>MTMAIDRSHHIASTHSGATEEGRGEEGDRVLVRVDRARRGHDLGRVVRAGNVRVARLLVEESVVAVGAVVDLSVGMVAEHVVRHAFPVDGLATDEAAVVGASELGRLLEVGEALLNDHLQLRLLQLIDHHLARPARVLLRHVATHLLLAVARKVAVGAREGQKGGRSVLRQHVHILVLPARLALGAFPLLLHRCLLDCAFRLLSRRVVHLLGYGSGTTTLRASSYRSLLLLLILLH</sequence>
<feature type="compositionally biased region" description="Basic and acidic residues" evidence="1">
    <location>
        <begin position="18"/>
        <end position="28"/>
    </location>
</feature>
<name>A0AAV5VR05_9BILA</name>
<evidence type="ECO:0000256" key="1">
    <source>
        <dbReference type="SAM" id="MobiDB-lite"/>
    </source>
</evidence>
<comment type="caution">
    <text evidence="2">The sequence shown here is derived from an EMBL/GenBank/DDBJ whole genome shotgun (WGS) entry which is preliminary data.</text>
</comment>
<gene>
    <name evidence="2" type="ORF">PFISCL1PPCAC_13306</name>
</gene>
<dbReference type="EMBL" id="BTSY01000004">
    <property type="protein sequence ID" value="GMT22009.1"/>
    <property type="molecule type" value="Genomic_DNA"/>
</dbReference>
<evidence type="ECO:0000313" key="3">
    <source>
        <dbReference type="Proteomes" id="UP001432322"/>
    </source>
</evidence>
<dbReference type="Proteomes" id="UP001432322">
    <property type="component" value="Unassembled WGS sequence"/>
</dbReference>
<keyword evidence="3" id="KW-1185">Reference proteome</keyword>
<evidence type="ECO:0000313" key="2">
    <source>
        <dbReference type="EMBL" id="GMT22009.1"/>
    </source>
</evidence>
<protein>
    <recommendedName>
        <fullName evidence="4">Ribosomal protein</fullName>
    </recommendedName>
</protein>